<dbReference type="GO" id="GO:0006289">
    <property type="term" value="P:nucleotide-excision repair"/>
    <property type="evidence" value="ECO:0007669"/>
    <property type="project" value="InterPro"/>
</dbReference>
<evidence type="ECO:0000313" key="3">
    <source>
        <dbReference type="EMBL" id="KKU00368.1"/>
    </source>
</evidence>
<reference evidence="3 4" key="1">
    <citation type="journal article" date="2015" name="Nature">
        <title>rRNA introns, odd ribosomes, and small enigmatic genomes across a large radiation of phyla.</title>
        <authorList>
            <person name="Brown C.T."/>
            <person name="Hug L.A."/>
            <person name="Thomas B.C."/>
            <person name="Sharon I."/>
            <person name="Castelle C.J."/>
            <person name="Singh A."/>
            <person name="Wilkins M.J."/>
            <person name="Williams K.H."/>
            <person name="Banfield J.F."/>
        </authorList>
    </citation>
    <scope>NUCLEOTIDE SEQUENCE [LARGE SCALE GENOMIC DNA]</scope>
</reference>
<dbReference type="GO" id="GO:0009380">
    <property type="term" value="C:excinuclease repair complex"/>
    <property type="evidence" value="ECO:0007669"/>
    <property type="project" value="TreeGrafter"/>
</dbReference>
<dbReference type="EMBL" id="LCKO01000005">
    <property type="protein sequence ID" value="KKU00368.1"/>
    <property type="molecule type" value="Genomic_DNA"/>
</dbReference>
<dbReference type="InterPro" id="IPR001162">
    <property type="entry name" value="UvrC_RNase_H_dom"/>
</dbReference>
<dbReference type="SMART" id="SM00465">
    <property type="entry name" value="GIYc"/>
    <property type="match status" value="1"/>
</dbReference>
<evidence type="ECO:0000259" key="2">
    <source>
        <dbReference type="PROSITE" id="PS50165"/>
    </source>
</evidence>
<dbReference type="PROSITE" id="PS50164">
    <property type="entry name" value="GIY_YIG"/>
    <property type="match status" value="1"/>
</dbReference>
<dbReference type="PANTHER" id="PTHR30562">
    <property type="entry name" value="UVRC/OXIDOREDUCTASE"/>
    <property type="match status" value="1"/>
</dbReference>
<gene>
    <name evidence="3" type="ORF">UX01_C0005G0045</name>
</gene>
<sequence length="412" mass="47174">MPGVYIFEDKNKKPLYIGKSINLKSRIRQHYEGFREGTSKALQFFPQTKTLYLKPVKNDIEAVIIEANYIKQYQPRYNSIVKDDRSNLYLIFTNTPSTKISIVHATDIQDLNLDNLKGQVFGPYASGAVAKTLYKQLRNIFGFCLAPFNSQNRMCFNYHLGHCPGACVGEITSSKYSAHLGRLKKFLSGQFIILDKSLNQEIKTAIKKQAYEQANEIKSQINGLHYILSTKDSSLLLKLSDATDALQYKIVQKLKHPLLKKPPIRIECYDLAHLQGENYVGSLAVFIKGAPSTQDYRHFNIRLPDRSDPFAMRQIIERRFNHKEWGTPDLIVLDGGIPQLSIATPAIPPHIPVIALAKKKETIYFYDSEYKIVTLNLPIEDPVLNLFRNLRDEAHRFANSFHIKQRRKSLIS</sequence>
<name>A0A837IKZ7_9BACT</name>
<organism evidence="3 4">
    <name type="scientific">Candidatus Collierbacteria bacterium GW2011_GWB2_45_17</name>
    <dbReference type="NCBI Taxonomy" id="1618388"/>
    <lineage>
        <taxon>Bacteria</taxon>
        <taxon>Candidatus Collieribacteriota</taxon>
    </lineage>
</organism>
<evidence type="ECO:0000259" key="1">
    <source>
        <dbReference type="PROSITE" id="PS50164"/>
    </source>
</evidence>
<dbReference type="InterPro" id="IPR035901">
    <property type="entry name" value="GIY-YIG_endonuc_sf"/>
</dbReference>
<dbReference type="Pfam" id="PF08459">
    <property type="entry name" value="UvrC_RNaseH_dom"/>
    <property type="match status" value="1"/>
</dbReference>
<dbReference type="Pfam" id="PF01541">
    <property type="entry name" value="GIY-YIG"/>
    <property type="match status" value="1"/>
</dbReference>
<comment type="caution">
    <text evidence="3">The sequence shown here is derived from an EMBL/GenBank/DDBJ whole genome shotgun (WGS) entry which is preliminary data.</text>
</comment>
<dbReference type="PANTHER" id="PTHR30562:SF1">
    <property type="entry name" value="UVRABC SYSTEM PROTEIN C"/>
    <property type="match status" value="1"/>
</dbReference>
<dbReference type="GO" id="GO:0009381">
    <property type="term" value="F:excinuclease ABC activity"/>
    <property type="evidence" value="ECO:0007669"/>
    <property type="project" value="InterPro"/>
</dbReference>
<dbReference type="InterPro" id="IPR038476">
    <property type="entry name" value="UvrC_RNase_H_dom_sf"/>
</dbReference>
<protein>
    <submittedName>
        <fullName evidence="3">Excinuclease ABC, C subunit domain protein</fullName>
    </submittedName>
</protein>
<dbReference type="Gene3D" id="3.40.1440.10">
    <property type="entry name" value="GIY-YIG endonuclease"/>
    <property type="match status" value="1"/>
</dbReference>
<accession>A0A837IKZ7</accession>
<dbReference type="AlphaFoldDB" id="A0A837IKZ7"/>
<dbReference type="InterPro" id="IPR047296">
    <property type="entry name" value="GIY-YIG_UvrC_Cho"/>
</dbReference>
<dbReference type="SUPFAM" id="SSF82771">
    <property type="entry name" value="GIY-YIG endonuclease"/>
    <property type="match status" value="1"/>
</dbReference>
<evidence type="ECO:0000313" key="4">
    <source>
        <dbReference type="Proteomes" id="UP000034078"/>
    </source>
</evidence>
<dbReference type="InterPro" id="IPR050066">
    <property type="entry name" value="UvrABC_protein_C"/>
</dbReference>
<dbReference type="Gene3D" id="3.30.420.340">
    <property type="entry name" value="UvrC, RNAse H endonuclease domain"/>
    <property type="match status" value="1"/>
</dbReference>
<dbReference type="InterPro" id="IPR000305">
    <property type="entry name" value="GIY-YIG_endonuc"/>
</dbReference>
<feature type="domain" description="UvrC family homology region profile" evidence="2">
    <location>
        <begin position="224"/>
        <end position="343"/>
    </location>
</feature>
<proteinExistence type="predicted"/>
<feature type="domain" description="GIY-YIG" evidence="1">
    <location>
        <begin position="1"/>
        <end position="79"/>
    </location>
</feature>
<dbReference type="CDD" id="cd10434">
    <property type="entry name" value="GIY-YIG_UvrC_Cho"/>
    <property type="match status" value="1"/>
</dbReference>
<dbReference type="Proteomes" id="UP000034078">
    <property type="component" value="Unassembled WGS sequence"/>
</dbReference>
<dbReference type="PROSITE" id="PS50165">
    <property type="entry name" value="UVRC"/>
    <property type="match status" value="1"/>
</dbReference>